<gene>
    <name evidence="3" type="ORF">DXG03_009055</name>
</gene>
<protein>
    <recommendedName>
        <fullName evidence="2">F-box domain-containing protein</fullName>
    </recommendedName>
</protein>
<feature type="domain" description="F-box" evidence="2">
    <location>
        <begin position="55"/>
        <end position="104"/>
    </location>
</feature>
<dbReference type="InterPro" id="IPR036047">
    <property type="entry name" value="F-box-like_dom_sf"/>
</dbReference>
<reference evidence="3" key="1">
    <citation type="submission" date="2020-07" db="EMBL/GenBank/DDBJ databases">
        <authorList>
            <person name="Nieuwenhuis M."/>
            <person name="Van De Peppel L.J.J."/>
        </authorList>
    </citation>
    <scope>NUCLEOTIDE SEQUENCE</scope>
    <source>
        <strain evidence="3">AP01</strain>
        <tissue evidence="3">Mycelium</tissue>
    </source>
</reference>
<evidence type="ECO:0000256" key="1">
    <source>
        <dbReference type="SAM" id="MobiDB-lite"/>
    </source>
</evidence>
<dbReference type="InterPro" id="IPR001810">
    <property type="entry name" value="F-box_dom"/>
</dbReference>
<dbReference type="Pfam" id="PF00646">
    <property type="entry name" value="F-box"/>
    <property type="match status" value="1"/>
</dbReference>
<proteinExistence type="predicted"/>
<dbReference type="EMBL" id="JABCKV010000081">
    <property type="protein sequence ID" value="KAG5644160.1"/>
    <property type="molecule type" value="Genomic_DNA"/>
</dbReference>
<sequence>METQAESSKTGAARSMRPRKKRKSDLGAGGPNLEEDLARKEIAKRAPKKRARGKLAGLVDLPIDVLFEVFGHLHPYDLLKLARMTKEFRRLLMQKSAKSAWKAALDQVVGLPACPFEMIWLNVKGPIIEFMESMRVKRLAREHAQLVLDRKPSAIAAFRTYKNERLPLTDVMPEGLDFCEFPPVKAILEQPVDVTVDESSFTEIIPLIPELLTQWRSRLDKQLIELIKKEDAAMRGFRLTMSIFNDYYDDDEDISTPPPPLDEASLPDTLKLATTVFACGACSRSDHIDNSSSESADEVVEDYMFGFTTPDVNPFSYPHILGHRCLTRRNRPVWSWEPVPEPAKRLDNSQKVRRRWTTRPLRIDNRLGKCVEFIVNVAGLDPTTTTADDMDGRSDWFVCLTCVYLAIDDEDGPCKTTAYMWRDAVKYHGLLHGPNDPLWRKLDTEEIEAARDDYAASYSNKGEPIPSPLNSGEQSDRSWLCVHCRDTRAEIDSTELDLIKAHLQYEYVFSSFLCILLWKVIGFC</sequence>
<evidence type="ECO:0000313" key="3">
    <source>
        <dbReference type="EMBL" id="KAG5644160.1"/>
    </source>
</evidence>
<reference evidence="3" key="2">
    <citation type="submission" date="2021-10" db="EMBL/GenBank/DDBJ databases">
        <title>Phylogenomics reveals ancestral predisposition of the termite-cultivated fungus Termitomyces towards a domesticated lifestyle.</title>
        <authorList>
            <person name="Auxier B."/>
            <person name="Grum-Grzhimaylo A."/>
            <person name="Cardenas M.E."/>
            <person name="Lodge J.D."/>
            <person name="Laessoe T."/>
            <person name="Pedersen O."/>
            <person name="Smith M.E."/>
            <person name="Kuyper T.W."/>
            <person name="Franco-Molano E.A."/>
            <person name="Baroni T.J."/>
            <person name="Aanen D.K."/>
        </authorList>
    </citation>
    <scope>NUCLEOTIDE SEQUENCE</scope>
    <source>
        <strain evidence="3">AP01</strain>
        <tissue evidence="3">Mycelium</tissue>
    </source>
</reference>
<comment type="caution">
    <text evidence="3">The sequence shown here is derived from an EMBL/GenBank/DDBJ whole genome shotgun (WGS) entry which is preliminary data.</text>
</comment>
<evidence type="ECO:0000313" key="4">
    <source>
        <dbReference type="Proteomes" id="UP000775547"/>
    </source>
</evidence>
<feature type="compositionally biased region" description="Polar residues" evidence="1">
    <location>
        <begin position="1"/>
        <end position="10"/>
    </location>
</feature>
<dbReference type="AlphaFoldDB" id="A0A9P7KCS1"/>
<dbReference type="SUPFAM" id="SSF81383">
    <property type="entry name" value="F-box domain"/>
    <property type="match status" value="1"/>
</dbReference>
<organism evidence="3 4">
    <name type="scientific">Asterophora parasitica</name>
    <dbReference type="NCBI Taxonomy" id="117018"/>
    <lineage>
        <taxon>Eukaryota</taxon>
        <taxon>Fungi</taxon>
        <taxon>Dikarya</taxon>
        <taxon>Basidiomycota</taxon>
        <taxon>Agaricomycotina</taxon>
        <taxon>Agaricomycetes</taxon>
        <taxon>Agaricomycetidae</taxon>
        <taxon>Agaricales</taxon>
        <taxon>Tricholomatineae</taxon>
        <taxon>Lyophyllaceae</taxon>
        <taxon>Asterophora</taxon>
    </lineage>
</organism>
<dbReference type="CDD" id="cd09917">
    <property type="entry name" value="F-box_SF"/>
    <property type="match status" value="1"/>
</dbReference>
<keyword evidence="4" id="KW-1185">Reference proteome</keyword>
<dbReference type="OrthoDB" id="2322499at2759"/>
<dbReference type="PROSITE" id="PS50181">
    <property type="entry name" value="FBOX"/>
    <property type="match status" value="1"/>
</dbReference>
<name>A0A9P7KCS1_9AGAR</name>
<evidence type="ECO:0000259" key="2">
    <source>
        <dbReference type="PROSITE" id="PS50181"/>
    </source>
</evidence>
<accession>A0A9P7KCS1</accession>
<dbReference type="Proteomes" id="UP000775547">
    <property type="component" value="Unassembled WGS sequence"/>
</dbReference>
<feature type="region of interest" description="Disordered" evidence="1">
    <location>
        <begin position="1"/>
        <end position="33"/>
    </location>
</feature>